<dbReference type="AlphaFoldDB" id="C0ZC60"/>
<keyword evidence="2" id="KW-1185">Reference proteome</keyword>
<evidence type="ECO:0000313" key="1">
    <source>
        <dbReference type="EMBL" id="BAH43369.1"/>
    </source>
</evidence>
<dbReference type="HOGENOM" id="CLU_3402434_0_0_9"/>
<accession>C0ZC60</accession>
<reference evidence="1 2" key="1">
    <citation type="submission" date="2005-03" db="EMBL/GenBank/DDBJ databases">
        <title>Brevibacillus brevis strain 47, complete genome.</title>
        <authorList>
            <person name="Hosoyama A."/>
            <person name="Yamada R."/>
            <person name="Hongo Y."/>
            <person name="Terui Y."/>
            <person name="Ankai A."/>
            <person name="Masuyama W."/>
            <person name="Sekiguchi M."/>
            <person name="Takeda T."/>
            <person name="Asano K."/>
            <person name="Ohji S."/>
            <person name="Ichikawa N."/>
            <person name="Narita S."/>
            <person name="Aoki N."/>
            <person name="Miura H."/>
            <person name="Matsushita S."/>
            <person name="Sekigawa T."/>
            <person name="Yamagata H."/>
            <person name="Yoshikawa H."/>
            <person name="Udaka S."/>
            <person name="Tanikawa S."/>
            <person name="Fujita N."/>
        </authorList>
    </citation>
    <scope>NUCLEOTIDE SEQUENCE [LARGE SCALE GENOMIC DNA]</scope>
    <source>
        <strain evidence="2">47 / JCM 6285 / NBRC 100599</strain>
    </source>
</reference>
<dbReference type="Proteomes" id="UP000001877">
    <property type="component" value="Chromosome"/>
</dbReference>
<sequence length="30" mass="3276">MKGKYSHKNGKIIFSKAKKSLPLLAEGTLS</sequence>
<organism evidence="1 2">
    <name type="scientific">Brevibacillus brevis (strain 47 / JCM 6285 / NBRC 100599)</name>
    <dbReference type="NCBI Taxonomy" id="358681"/>
    <lineage>
        <taxon>Bacteria</taxon>
        <taxon>Bacillati</taxon>
        <taxon>Bacillota</taxon>
        <taxon>Bacilli</taxon>
        <taxon>Bacillales</taxon>
        <taxon>Paenibacillaceae</taxon>
        <taxon>Brevibacillus</taxon>
    </lineage>
</organism>
<name>C0ZC60_BREBN</name>
<proteinExistence type="predicted"/>
<dbReference type="KEGG" id="bbe:BBR47_23920"/>
<protein>
    <submittedName>
        <fullName evidence="1">Uncharacterized protein</fullName>
    </submittedName>
</protein>
<evidence type="ECO:0000313" key="2">
    <source>
        <dbReference type="Proteomes" id="UP000001877"/>
    </source>
</evidence>
<dbReference type="EMBL" id="AP008955">
    <property type="protein sequence ID" value="BAH43369.1"/>
    <property type="molecule type" value="Genomic_DNA"/>
</dbReference>
<gene>
    <name evidence="1" type="ordered locus">BBR47_23920</name>
</gene>